<feature type="domain" description="Fibronectin type-III" evidence="6">
    <location>
        <begin position="305"/>
        <end position="400"/>
    </location>
</feature>
<dbReference type="InterPro" id="IPR003961">
    <property type="entry name" value="FN3_dom"/>
</dbReference>
<dbReference type="Gene3D" id="2.60.40.10">
    <property type="entry name" value="Immunoglobulins"/>
    <property type="match status" value="11"/>
</dbReference>
<dbReference type="SUPFAM" id="SSF48726">
    <property type="entry name" value="Immunoglobulin"/>
    <property type="match status" value="6"/>
</dbReference>
<evidence type="ECO:0000256" key="4">
    <source>
        <dbReference type="SAM" id="MobiDB-lite"/>
    </source>
</evidence>
<dbReference type="FunFam" id="2.60.40.10:FF:000069">
    <property type="entry name" value="Alpha-protein kinase 3"/>
    <property type="match status" value="1"/>
</dbReference>
<dbReference type="Pfam" id="PF07679">
    <property type="entry name" value="I-set"/>
    <property type="match status" value="3"/>
</dbReference>
<dbReference type="Proteomes" id="UP000265040">
    <property type="component" value="Chromosome 1"/>
</dbReference>
<reference evidence="7" key="2">
    <citation type="submission" date="2025-08" db="UniProtKB">
        <authorList>
            <consortium name="Ensembl"/>
        </authorList>
    </citation>
    <scope>IDENTIFICATION</scope>
</reference>
<dbReference type="InterPro" id="IPR036116">
    <property type="entry name" value="FN3_sf"/>
</dbReference>
<dbReference type="InterPro" id="IPR013098">
    <property type="entry name" value="Ig_I-set"/>
</dbReference>
<feature type="domain" description="Ig-like" evidence="5">
    <location>
        <begin position="78"/>
        <end position="169"/>
    </location>
</feature>
<dbReference type="Ensembl" id="ENSATET00000064195.2">
    <property type="protein sequence ID" value="ENSATEP00000056854.2"/>
    <property type="gene ID" value="ENSATEG00000021776.3"/>
</dbReference>
<keyword evidence="2" id="KW-0514">Muscle protein</keyword>
<dbReference type="FunFam" id="2.60.40.10:FF:000233">
    <property type="entry name" value="Myomesin 1"/>
    <property type="match status" value="1"/>
</dbReference>
<feature type="domain" description="Ig-like" evidence="5">
    <location>
        <begin position="1154"/>
        <end position="1237"/>
    </location>
</feature>
<proteinExistence type="predicted"/>
<dbReference type="PROSITE" id="PS50835">
    <property type="entry name" value="IG_LIKE"/>
    <property type="match status" value="4"/>
</dbReference>
<evidence type="ECO:0000256" key="1">
    <source>
        <dbReference type="ARBA" id="ARBA00022737"/>
    </source>
</evidence>
<organism evidence="7 8">
    <name type="scientific">Anabas testudineus</name>
    <name type="common">Climbing perch</name>
    <name type="synonym">Anthias testudineus</name>
    <dbReference type="NCBI Taxonomy" id="64144"/>
    <lineage>
        <taxon>Eukaryota</taxon>
        <taxon>Metazoa</taxon>
        <taxon>Chordata</taxon>
        <taxon>Craniata</taxon>
        <taxon>Vertebrata</taxon>
        <taxon>Euteleostomi</taxon>
        <taxon>Actinopterygii</taxon>
        <taxon>Neopterygii</taxon>
        <taxon>Teleostei</taxon>
        <taxon>Neoteleostei</taxon>
        <taxon>Acanthomorphata</taxon>
        <taxon>Anabantaria</taxon>
        <taxon>Anabantiformes</taxon>
        <taxon>Anabantoidei</taxon>
        <taxon>Anabantidae</taxon>
        <taxon>Anabas</taxon>
    </lineage>
</organism>
<dbReference type="CDD" id="cd00096">
    <property type="entry name" value="Ig"/>
    <property type="match status" value="1"/>
</dbReference>
<dbReference type="GO" id="GO:0031430">
    <property type="term" value="C:M band"/>
    <property type="evidence" value="ECO:0007669"/>
    <property type="project" value="TreeGrafter"/>
</dbReference>
<dbReference type="FunFam" id="2.60.40.10:FF:000124">
    <property type="entry name" value="Myomesin 1"/>
    <property type="match status" value="1"/>
</dbReference>
<name>A0A7N6B764_ANATE</name>
<dbReference type="GO" id="GO:0045214">
    <property type="term" value="P:sarcomere organization"/>
    <property type="evidence" value="ECO:0007669"/>
    <property type="project" value="TreeGrafter"/>
</dbReference>
<dbReference type="CDD" id="cd00063">
    <property type="entry name" value="FN3"/>
    <property type="match status" value="4"/>
</dbReference>
<dbReference type="SMART" id="SM00409">
    <property type="entry name" value="IG"/>
    <property type="match status" value="4"/>
</dbReference>
<evidence type="ECO:0008006" key="9">
    <source>
        <dbReference type="Google" id="ProtNLM"/>
    </source>
</evidence>
<dbReference type="FunFam" id="2.60.40.10:FF:000197">
    <property type="entry name" value="Myomesin 1"/>
    <property type="match status" value="1"/>
</dbReference>
<dbReference type="FunFam" id="2.60.40.10:FF:000670">
    <property type="entry name" value="Myomesin 2"/>
    <property type="match status" value="1"/>
</dbReference>
<dbReference type="GeneTree" id="ENSGT00940000157057"/>
<accession>A0A7N6B764</accession>
<dbReference type="InterPro" id="IPR003598">
    <property type="entry name" value="Ig_sub2"/>
</dbReference>
<feature type="domain" description="Ig-like" evidence="5">
    <location>
        <begin position="933"/>
        <end position="1019"/>
    </location>
</feature>
<dbReference type="FunFam" id="2.60.40.10:FF:000222">
    <property type="entry name" value="Myomesin 1"/>
    <property type="match status" value="1"/>
</dbReference>
<dbReference type="InterPro" id="IPR003599">
    <property type="entry name" value="Ig_sub"/>
</dbReference>
<dbReference type="FunFam" id="2.60.40.10:FF:000029">
    <property type="entry name" value="Myomesin 1"/>
    <property type="match status" value="2"/>
</dbReference>
<dbReference type="InterPro" id="IPR013783">
    <property type="entry name" value="Ig-like_fold"/>
</dbReference>
<dbReference type="GO" id="GO:0005198">
    <property type="term" value="F:structural molecule activity"/>
    <property type="evidence" value="ECO:0007669"/>
    <property type="project" value="UniProtKB-ARBA"/>
</dbReference>
<reference evidence="7" key="3">
    <citation type="submission" date="2025-09" db="UniProtKB">
        <authorList>
            <consortium name="Ensembl"/>
        </authorList>
    </citation>
    <scope>IDENTIFICATION</scope>
</reference>
<feature type="domain" description="Fibronectin type-III" evidence="6">
    <location>
        <begin position="512"/>
        <end position="614"/>
    </location>
</feature>
<dbReference type="SMART" id="SM00408">
    <property type="entry name" value="IGc2"/>
    <property type="match status" value="3"/>
</dbReference>
<dbReference type="Pfam" id="PF00041">
    <property type="entry name" value="fn3"/>
    <property type="match status" value="4"/>
</dbReference>
<dbReference type="PROSITE" id="PS50853">
    <property type="entry name" value="FN3"/>
    <property type="match status" value="4"/>
</dbReference>
<keyword evidence="1" id="KW-0677">Repeat</keyword>
<feature type="domain" description="Fibronectin type-III" evidence="6">
    <location>
        <begin position="617"/>
        <end position="714"/>
    </location>
</feature>
<feature type="compositionally biased region" description="Pro residues" evidence="4">
    <location>
        <begin position="1261"/>
        <end position="1282"/>
    </location>
</feature>
<keyword evidence="3" id="KW-0393">Immunoglobulin domain</keyword>
<evidence type="ECO:0000259" key="5">
    <source>
        <dbReference type="PROSITE" id="PS50835"/>
    </source>
</evidence>
<reference evidence="7" key="1">
    <citation type="submission" date="2021-04" db="EMBL/GenBank/DDBJ databases">
        <authorList>
            <consortium name="Wellcome Sanger Institute Data Sharing"/>
        </authorList>
    </citation>
    <scope>NUCLEOTIDE SEQUENCE [LARGE SCALE GENOMIC DNA]</scope>
</reference>
<feature type="domain" description="Fibronectin type-III" evidence="6">
    <location>
        <begin position="416"/>
        <end position="509"/>
    </location>
</feature>
<dbReference type="PANTHER" id="PTHR13817">
    <property type="entry name" value="TITIN"/>
    <property type="match status" value="1"/>
</dbReference>
<keyword evidence="8" id="KW-1185">Reference proteome</keyword>
<protein>
    <recommendedName>
        <fullName evidence="9">Myomesin 2a</fullName>
    </recommendedName>
</protein>
<feature type="compositionally biased region" description="Low complexity" evidence="4">
    <location>
        <begin position="1288"/>
        <end position="1301"/>
    </location>
</feature>
<dbReference type="FunFam" id="2.60.40.10:FF:000179">
    <property type="entry name" value="Myomesin 2"/>
    <property type="match status" value="1"/>
</dbReference>
<sequence>MAEAAYNIPVFRQRTAEETEEYQRVATNVGKGLAVIQEELHRMRMATKAQVDSLAIQREVQDMMPKRLDLLDEFPRMPDFLVALRPHTVWEKTPVKLFCTVQGNPRPIVKWYKEGVPVDPLSAPGKYKIENKYGVHSLIISRCVVSDTAEYSAVATNQHGTTTSSATVTVKRPAGAGESCHLGLVPHLTEIHPSKLEVSLLDRFSVTFGVEGSSISLVCTMVVVPNLPNVPPLAQWYRDDKLLKPSKLVEMSVSGSAARLTLPYLAKDDEGLYTLRIFTKDGTAEHSAYLFVSDAAPSAAGAPGAPMSVKAYDINSDYVLVAWKPPNTVNEAPITGYFVDRCEVGSDSWIQCNDAPVKVCKYPVHGLSLGRSYHFRVRAVNSAGISRASRKSDKVTAIDAAESERLQGKEEGVPSAPGHVVATRNTKSSVFVQWEPPKNPKNLMGYYIDGRVVGSKEWFACNHKPFKHTRFVVHGLIPGETYVFRVQAANVFGLSEESQESSPIAVEPALATPSAPYGIAMLSSDGSSITLAWKSPKHCGGSKVNAYYIDKRDADTLVWKEVNLTGVTERVCTVGDLKEGTFYEFMVQAANLAGVGLPSAPSAPMKCEAWTMEEPGPAYDLSFSEVRSHSLVILWKAPVYTGASAVTGYFVDMAKKGSSEFVTLNQEAVRHRYLQVADLEEGETYVFRVRAVNANGIGKPSQLSDPVCAKALPGTSEIVAGVDEETGDVFLSLEACEICETSKFVWSKNYKPIGDCPRVAVTAKGRTSRLTFTNPDKDDLGKYSVVVTDTDGVSSSYTLTEDALNTMLELSYAIRHPIVPLKHALNYEILEKGHVRFWLQAVKLSPSVSYRFIVNDKEVTSGEGHKISHDVATGIIQMTVDHFTRANEGTYTVQINDGKAKTQSSLVLVGDVFKAALKEAEFQRKEHIRKQGPHFSEYLYFTVTEDCTVMLTCKVANVKKETTLHWYKEEDEIVPETPPSVMSGACAIPIPLFSRKDQGIFKAVLGDDRGKDTSVLDISGQVFDDIINAIAKIAGASASDLVLQCTPEGIRLQCYMNYYTEEMKTVWKHKESKIASSEKMRIGGTAEMAWMQICDPSDKEKGHYSIEISDGVKTHVRTFDLSGQAYTDAYEEYLRLKAAAFAEKNRGRVVGGLPDVVTIMEEKSLSLTCTVWGEPTPEVTWFKNEQEVASTEHTRVTFDGGKFASLVINKVTPEDSGKYSINVRNKYGGEFVEITVSVYRHGEQIPEPKLGHPKTATPAVTPVPPKSPAPPAKTPTPAPSKPQTPFMKSPTPVSTPASTPVPKSPTPPRSVKSPTPPRFMKSPTPPRK</sequence>
<dbReference type="SUPFAM" id="SSF49265">
    <property type="entry name" value="Fibronectin type III"/>
    <property type="match status" value="2"/>
</dbReference>
<dbReference type="CDD" id="cd20951">
    <property type="entry name" value="IgI_titin_I1-like"/>
    <property type="match status" value="1"/>
</dbReference>
<evidence type="ECO:0000256" key="2">
    <source>
        <dbReference type="ARBA" id="ARBA00023179"/>
    </source>
</evidence>
<dbReference type="InterPro" id="IPR050964">
    <property type="entry name" value="Striated_Muscle_Regulatory"/>
</dbReference>
<dbReference type="FunFam" id="2.60.40.10:FF:000192">
    <property type="entry name" value="Myomesin 1"/>
    <property type="match status" value="1"/>
</dbReference>
<evidence type="ECO:0000313" key="8">
    <source>
        <dbReference type="Proteomes" id="UP000265040"/>
    </source>
</evidence>
<dbReference type="InterPro" id="IPR007110">
    <property type="entry name" value="Ig-like_dom"/>
</dbReference>
<evidence type="ECO:0000259" key="6">
    <source>
        <dbReference type="PROSITE" id="PS50853"/>
    </source>
</evidence>
<dbReference type="PRINTS" id="PR00014">
    <property type="entry name" value="FNTYPEIII"/>
</dbReference>
<dbReference type="SMART" id="SM00060">
    <property type="entry name" value="FN3"/>
    <property type="match status" value="4"/>
</dbReference>
<evidence type="ECO:0000256" key="3">
    <source>
        <dbReference type="ARBA" id="ARBA00023319"/>
    </source>
</evidence>
<feature type="region of interest" description="Disordered" evidence="4">
    <location>
        <begin position="1245"/>
        <end position="1328"/>
    </location>
</feature>
<dbReference type="InterPro" id="IPR036179">
    <property type="entry name" value="Ig-like_dom_sf"/>
</dbReference>
<feature type="domain" description="Ig-like" evidence="5">
    <location>
        <begin position="193"/>
        <end position="293"/>
    </location>
</feature>
<dbReference type="FunFam" id="2.60.40.10:FF:000134">
    <property type="entry name" value="Myomesin 1"/>
    <property type="match status" value="1"/>
</dbReference>
<dbReference type="PANTHER" id="PTHR13817:SF22">
    <property type="entry name" value="MYOMESIN-2"/>
    <property type="match status" value="1"/>
</dbReference>
<evidence type="ECO:0000313" key="7">
    <source>
        <dbReference type="Ensembl" id="ENSATEP00000056854.2"/>
    </source>
</evidence>
<dbReference type="AlphaFoldDB" id="A0A7N6B764"/>